<dbReference type="PANTHER" id="PTHR43711">
    <property type="entry name" value="TWO-COMPONENT HISTIDINE KINASE"/>
    <property type="match status" value="1"/>
</dbReference>
<gene>
    <name evidence="10" type="ORF">GCM10010394_68440</name>
</gene>
<evidence type="ECO:0000256" key="4">
    <source>
        <dbReference type="ARBA" id="ARBA00022553"/>
    </source>
</evidence>
<dbReference type="InterPro" id="IPR003594">
    <property type="entry name" value="HATPase_dom"/>
</dbReference>
<reference evidence="10 11" key="1">
    <citation type="journal article" date="2019" name="Int. J. Syst. Evol. Microbiol.">
        <title>The Global Catalogue of Microorganisms (GCM) 10K type strain sequencing project: providing services to taxonomists for standard genome sequencing and annotation.</title>
        <authorList>
            <consortium name="The Broad Institute Genomics Platform"/>
            <consortium name="The Broad Institute Genome Sequencing Center for Infectious Disease"/>
            <person name="Wu L."/>
            <person name="Ma J."/>
        </authorList>
    </citation>
    <scope>NUCLEOTIDE SEQUENCE [LARGE SCALE GENOMIC DNA]</scope>
    <source>
        <strain evidence="10 11">JCM 5067</strain>
    </source>
</reference>
<sequence length="384" mass="42101">MRAYGERVDRERDRLQAVLEALPRAAIVQGGDEHVVAVNRRFVEMFALAGRVPYEPGAPLGPVVEAVCDTFAERPDWVVDTTHAIAARRIHRAAEIELRDGRVIRRDVEPLCDEDGRPFGSLWTAEDITEDRRREHALRRDNEALAELAQQRNEFLASASHHLRTPLTSIISFCDLLADPASGPLDPDRRQFLEAIRRNAERMATVITTLLDTTRMREPRLRLEFGEVDIARMLEHAVHDRMATLTGAGLFTVLDCAPGPPLYGDEHRLEHVLANLLENAAKYTPPGGRVTIGAAPDGDSWRIAVADTGIGVPEPYREEIFSGFFRAPNAESGGFPGTGLGLTFSRDIVRRHGGELTVADAPGGGAVFTLRLPVAGPTPAGEAP</sequence>
<evidence type="ECO:0000259" key="8">
    <source>
        <dbReference type="PROSITE" id="PS50109"/>
    </source>
</evidence>
<dbReference type="SUPFAM" id="SSF47384">
    <property type="entry name" value="Homodimeric domain of signal transducing histidine kinase"/>
    <property type="match status" value="1"/>
</dbReference>
<dbReference type="CDD" id="cd00075">
    <property type="entry name" value="HATPase"/>
    <property type="match status" value="1"/>
</dbReference>
<feature type="domain" description="PAC" evidence="9">
    <location>
        <begin position="89"/>
        <end position="140"/>
    </location>
</feature>
<dbReference type="PROSITE" id="PS50113">
    <property type="entry name" value="PAC"/>
    <property type="match status" value="1"/>
</dbReference>
<dbReference type="Pfam" id="PF00512">
    <property type="entry name" value="HisKA"/>
    <property type="match status" value="1"/>
</dbReference>
<organism evidence="10 11">
    <name type="scientific">Streptomyces crystallinus</name>
    <dbReference type="NCBI Taxonomy" id="68191"/>
    <lineage>
        <taxon>Bacteria</taxon>
        <taxon>Bacillati</taxon>
        <taxon>Actinomycetota</taxon>
        <taxon>Actinomycetes</taxon>
        <taxon>Kitasatosporales</taxon>
        <taxon>Streptomycetaceae</taxon>
        <taxon>Streptomyces</taxon>
    </lineage>
</organism>
<comment type="subcellular location">
    <subcellularLocation>
        <location evidence="2">Cell membrane</location>
    </subcellularLocation>
</comment>
<dbReference type="Gene3D" id="1.10.287.130">
    <property type="match status" value="1"/>
</dbReference>
<dbReference type="PROSITE" id="PS50109">
    <property type="entry name" value="HIS_KIN"/>
    <property type="match status" value="1"/>
</dbReference>
<dbReference type="InterPro" id="IPR000700">
    <property type="entry name" value="PAS-assoc_C"/>
</dbReference>
<dbReference type="SUPFAM" id="SSF55785">
    <property type="entry name" value="PYP-like sensor domain (PAS domain)"/>
    <property type="match status" value="1"/>
</dbReference>
<dbReference type="SMART" id="SM00388">
    <property type="entry name" value="HisKA"/>
    <property type="match status" value="1"/>
</dbReference>
<keyword evidence="11" id="KW-1185">Reference proteome</keyword>
<evidence type="ECO:0000256" key="5">
    <source>
        <dbReference type="ARBA" id="ARBA00022679"/>
    </source>
</evidence>
<keyword evidence="6" id="KW-0418">Kinase</keyword>
<dbReference type="InterPro" id="IPR005467">
    <property type="entry name" value="His_kinase_dom"/>
</dbReference>
<dbReference type="EMBL" id="BAAACA010000066">
    <property type="protein sequence ID" value="GAA0627815.1"/>
    <property type="molecule type" value="Genomic_DNA"/>
</dbReference>
<evidence type="ECO:0000313" key="10">
    <source>
        <dbReference type="EMBL" id="GAA0627815.1"/>
    </source>
</evidence>
<accession>A0ABN1H375</accession>
<dbReference type="PRINTS" id="PR00344">
    <property type="entry name" value="BCTRLSENSOR"/>
</dbReference>
<dbReference type="PANTHER" id="PTHR43711:SF1">
    <property type="entry name" value="HISTIDINE KINASE 1"/>
    <property type="match status" value="1"/>
</dbReference>
<dbReference type="InterPro" id="IPR035965">
    <property type="entry name" value="PAS-like_dom_sf"/>
</dbReference>
<dbReference type="SUPFAM" id="SSF55874">
    <property type="entry name" value="ATPase domain of HSP90 chaperone/DNA topoisomerase II/histidine kinase"/>
    <property type="match status" value="1"/>
</dbReference>
<dbReference type="EC" id="2.7.13.3" evidence="3"/>
<keyword evidence="7" id="KW-0902">Two-component regulatory system</keyword>
<keyword evidence="4" id="KW-0597">Phosphoprotein</keyword>
<dbReference type="Gene3D" id="3.30.450.20">
    <property type="entry name" value="PAS domain"/>
    <property type="match status" value="1"/>
</dbReference>
<comment type="caution">
    <text evidence="10">The sequence shown here is derived from an EMBL/GenBank/DDBJ whole genome shotgun (WGS) entry which is preliminary data.</text>
</comment>
<evidence type="ECO:0000313" key="11">
    <source>
        <dbReference type="Proteomes" id="UP001500668"/>
    </source>
</evidence>
<dbReference type="Gene3D" id="3.30.565.10">
    <property type="entry name" value="Histidine kinase-like ATPase, C-terminal domain"/>
    <property type="match status" value="1"/>
</dbReference>
<keyword evidence="5" id="KW-0808">Transferase</keyword>
<evidence type="ECO:0000256" key="6">
    <source>
        <dbReference type="ARBA" id="ARBA00022777"/>
    </source>
</evidence>
<dbReference type="Pfam" id="PF02518">
    <property type="entry name" value="HATPase_c"/>
    <property type="match status" value="1"/>
</dbReference>
<evidence type="ECO:0000256" key="2">
    <source>
        <dbReference type="ARBA" id="ARBA00004236"/>
    </source>
</evidence>
<proteinExistence type="predicted"/>
<dbReference type="CDD" id="cd00082">
    <property type="entry name" value="HisKA"/>
    <property type="match status" value="1"/>
</dbReference>
<comment type="catalytic activity">
    <reaction evidence="1">
        <text>ATP + protein L-histidine = ADP + protein N-phospho-L-histidine.</text>
        <dbReference type="EC" id="2.7.13.3"/>
    </reaction>
</comment>
<dbReference type="Pfam" id="PF12860">
    <property type="entry name" value="PAS_7"/>
    <property type="match status" value="1"/>
</dbReference>
<evidence type="ECO:0000256" key="1">
    <source>
        <dbReference type="ARBA" id="ARBA00000085"/>
    </source>
</evidence>
<evidence type="ECO:0000259" key="9">
    <source>
        <dbReference type="PROSITE" id="PS50113"/>
    </source>
</evidence>
<protein>
    <recommendedName>
        <fullName evidence="3">histidine kinase</fullName>
        <ecNumber evidence="3">2.7.13.3</ecNumber>
    </recommendedName>
</protein>
<dbReference type="InterPro" id="IPR003661">
    <property type="entry name" value="HisK_dim/P_dom"/>
</dbReference>
<dbReference type="InterPro" id="IPR036097">
    <property type="entry name" value="HisK_dim/P_sf"/>
</dbReference>
<dbReference type="Proteomes" id="UP001500668">
    <property type="component" value="Unassembled WGS sequence"/>
</dbReference>
<dbReference type="SMART" id="SM00387">
    <property type="entry name" value="HATPase_c"/>
    <property type="match status" value="1"/>
</dbReference>
<dbReference type="InterPro" id="IPR050736">
    <property type="entry name" value="Sensor_HK_Regulatory"/>
</dbReference>
<evidence type="ECO:0000256" key="7">
    <source>
        <dbReference type="ARBA" id="ARBA00023012"/>
    </source>
</evidence>
<feature type="domain" description="Histidine kinase" evidence="8">
    <location>
        <begin position="158"/>
        <end position="376"/>
    </location>
</feature>
<dbReference type="InterPro" id="IPR004358">
    <property type="entry name" value="Sig_transdc_His_kin-like_C"/>
</dbReference>
<dbReference type="InterPro" id="IPR036890">
    <property type="entry name" value="HATPase_C_sf"/>
</dbReference>
<evidence type="ECO:0000256" key="3">
    <source>
        <dbReference type="ARBA" id="ARBA00012438"/>
    </source>
</evidence>
<name>A0ABN1H375_9ACTN</name>